<dbReference type="Proteomes" id="UP001592528">
    <property type="component" value="Unassembled WGS sequence"/>
</dbReference>
<evidence type="ECO:0000313" key="3">
    <source>
        <dbReference type="Proteomes" id="UP001592528"/>
    </source>
</evidence>
<organism evidence="2 3">
    <name type="scientific">Streptacidiphilus cavernicola</name>
    <dbReference type="NCBI Taxonomy" id="3342716"/>
    <lineage>
        <taxon>Bacteria</taxon>
        <taxon>Bacillati</taxon>
        <taxon>Actinomycetota</taxon>
        <taxon>Actinomycetes</taxon>
        <taxon>Kitasatosporales</taxon>
        <taxon>Streptomycetaceae</taxon>
        <taxon>Streptacidiphilus</taxon>
    </lineage>
</organism>
<proteinExistence type="predicted"/>
<evidence type="ECO:0000313" key="2">
    <source>
        <dbReference type="EMBL" id="MFC1401652.1"/>
    </source>
</evidence>
<feature type="chain" id="PRO_5045376551" description="IPT/TIG domain-containing protein" evidence="1">
    <location>
        <begin position="36"/>
        <end position="1341"/>
    </location>
</feature>
<keyword evidence="1" id="KW-0732">Signal</keyword>
<dbReference type="RefSeq" id="WP_380522050.1">
    <property type="nucleotide sequence ID" value="NZ_JBHEZZ010000004.1"/>
</dbReference>
<accession>A0ABV6UJL8</accession>
<feature type="signal peptide" evidence="1">
    <location>
        <begin position="1"/>
        <end position="35"/>
    </location>
</feature>
<evidence type="ECO:0000256" key="1">
    <source>
        <dbReference type="SAM" id="SignalP"/>
    </source>
</evidence>
<reference evidence="2 3" key="1">
    <citation type="submission" date="2024-09" db="EMBL/GenBank/DDBJ databases">
        <authorList>
            <person name="Lee S.D."/>
        </authorList>
    </citation>
    <scope>NUCLEOTIDE SEQUENCE [LARGE SCALE GENOMIC DNA]</scope>
    <source>
        <strain evidence="2 3">N1-5</strain>
    </source>
</reference>
<comment type="caution">
    <text evidence="2">The sequence shown here is derived from an EMBL/GenBank/DDBJ whole genome shotgun (WGS) entry which is preliminary data.</text>
</comment>
<gene>
    <name evidence="2" type="ORF">ACEZDJ_10165</name>
</gene>
<evidence type="ECO:0008006" key="4">
    <source>
        <dbReference type="Google" id="ProtNLM"/>
    </source>
</evidence>
<protein>
    <recommendedName>
        <fullName evidence="4">IPT/TIG domain-containing protein</fullName>
    </recommendedName>
</protein>
<sequence length="1341" mass="133728">MPPSTTRGARRLPGLCVLLLCVLAALIGPTGVAYGAATQPAGGTSSTAAAAAPAAAGGSATAKTTGQAGPAKAAKAAKATAAVKPTAPAKAQLPARPADEQKLRAAAVHSALAHTAAVPDTCSGTVVTDTVYPCTSPAAAGTDSYTLTLPSATDLLLVRAAGTDGNMLPISVIGPDGSAVGCRQPNWFQIPQCPTAQAGSYTVQVQNQGVASYTLALTALLSDTTCAVADPSFAAPALHSPLAAGATGACYTLAMASGSVLHAAVASAQFLQPIVAVFDATGAQVCIDDLGDCTLTGTAPYRVLAGDTYGNADTLSLQLNSVTQPQGCLTVAQQTYGTVPDTTSTVRCSALHVSTAGQYQIHAVTPDDAGVGSTLYLPGGTPTCSNSGPFCQLAVGDYNLVVSVDPAVTAHVGTVFIAANESRGCTTTGDTDFASGAATGGFQGVGEEVCLTLPTASGRADYMFDEPAADGNTVPTQVVDATGVPQCPNADFSYAICTLSGTAPFRAVLSAQAFNTSYRLLVQRTDSAAGCAVWPQSGYGGSWGAQVTLTASNKVGCLSIPANQHSTGEMIDYTNTANQVNGSINVYDPTGKQICFGNSTGICSYTPGVAYTALVSTVGSGDTYRVVRRDVSQTASCSAPVSTTVGGPSTAHVLISALDTVCERVTAAAADKLWIDVRATAPHPAGAVLQVADAKGAIVCRQWGVSCQVTGSTSYQVIVTAENYSGIGISAHVDTWRVGTAAGWAPQCTAHPLSVNGFGPQSGTLTETTTAYCAVVQMKPSQTIGVYGSGSGLPWVSVSASGSWTDPIGLCHGDNVGSFSYSCGTQSTDPAGQEVLLVTPYTSATPFSYYLQGVCRSGCTRPPAATLSSVSPAVGPAGSVDQVVLHGTGLSMGTAVSLATGGISAGNYRPVSVNSSGTALTGQLITYGVSPGSYDLVLDGASYVPGTPSPGYLPAAFRVTAAPTVPPGSRLVPVGPSRILDTRSGRGASKARVVAGGTVRLQVAGVAGVPSSGVTAVAMNVTAVAPVGAGYVTVFPDGQSRPTVSNLNFAAGQTIPNLVMVPVVDGKVDLYNGSGGAVDLLADITGYYTAGGQGSALTTVGPSRILDTRSGRGASKARVVAGGTVRLQVAGVAGVPSSGVTAVAMNVTAVAPVGAGYVTVFPDGQSRPTVSNLNFAAGQTIPNLVMVPVVDGKVDLYNGSGGAVDLLADIAGYYSAAGSTFQAVSPIRGMDTRSGAGGAGGAIAPGTAAVLNISDLPGAPVASNVISVVLNVTVTAPQKAGYVTVLPDGQPLPTVSNLNFSAGQTIPNLVVVPVVDGAIDFYNGSGGTVQVIADVDGWYTS</sequence>
<dbReference type="EMBL" id="JBHEZZ010000004">
    <property type="protein sequence ID" value="MFC1401652.1"/>
    <property type="molecule type" value="Genomic_DNA"/>
</dbReference>
<keyword evidence="3" id="KW-1185">Reference proteome</keyword>
<name>A0ABV6UJL8_9ACTN</name>